<dbReference type="HAMAP" id="MF_01103">
    <property type="entry name" value="UPF0291"/>
    <property type="match status" value="1"/>
</dbReference>
<evidence type="ECO:0000256" key="2">
    <source>
        <dbReference type="HAMAP-Rule" id="MF_01103"/>
    </source>
</evidence>
<comment type="similarity">
    <text evidence="2">Belongs to the UPF0291 family.</text>
</comment>
<dbReference type="Gene3D" id="1.10.287.540">
    <property type="entry name" value="Helix hairpin bin"/>
    <property type="match status" value="1"/>
</dbReference>
<evidence type="ECO:0000313" key="3">
    <source>
        <dbReference type="EMBL" id="MBE5919921.1"/>
    </source>
</evidence>
<sequence>MTEKDIARINELYHKSKAEGLTKAEKEEQAKLRKAYIAAIRGNIRAQLNNIDLVDENGNIENLGEKYGSKSK</sequence>
<dbReference type="PANTHER" id="PTHR37300">
    <property type="entry name" value="UPF0291 PROTEIN CBO2609/CLC_2481"/>
    <property type="match status" value="1"/>
</dbReference>
<dbReference type="AlphaFoldDB" id="A0A927YQZ1"/>
<proteinExistence type="inferred from homology"/>
<organism evidence="3 4">
    <name type="scientific">Pseudobutyrivibrio ruminis</name>
    <dbReference type="NCBI Taxonomy" id="46206"/>
    <lineage>
        <taxon>Bacteria</taxon>
        <taxon>Bacillati</taxon>
        <taxon>Bacillota</taxon>
        <taxon>Clostridia</taxon>
        <taxon>Lachnospirales</taxon>
        <taxon>Lachnospiraceae</taxon>
        <taxon>Pseudobutyrivibrio</taxon>
    </lineage>
</organism>
<evidence type="ECO:0000313" key="4">
    <source>
        <dbReference type="Proteomes" id="UP000766246"/>
    </source>
</evidence>
<dbReference type="EMBL" id="SVER01000020">
    <property type="protein sequence ID" value="MBE5919921.1"/>
    <property type="molecule type" value="Genomic_DNA"/>
</dbReference>
<comment type="caution">
    <text evidence="3">The sequence shown here is derived from an EMBL/GenBank/DDBJ whole genome shotgun (WGS) entry which is preliminary data.</text>
</comment>
<keyword evidence="1 2" id="KW-0963">Cytoplasm</keyword>
<dbReference type="InterPro" id="IPR009242">
    <property type="entry name" value="DUF896"/>
</dbReference>
<name>A0A927YQZ1_9FIRM</name>
<dbReference type="SUPFAM" id="SSF158221">
    <property type="entry name" value="YnzC-like"/>
    <property type="match status" value="1"/>
</dbReference>
<protein>
    <recommendedName>
        <fullName evidence="2">UPF0291 protein E7272_08750</fullName>
    </recommendedName>
</protein>
<dbReference type="Proteomes" id="UP000766246">
    <property type="component" value="Unassembled WGS sequence"/>
</dbReference>
<reference evidence="3" key="1">
    <citation type="submission" date="2019-04" db="EMBL/GenBank/DDBJ databases">
        <title>Evolution of Biomass-Degrading Anaerobic Consortia Revealed by Metagenomics.</title>
        <authorList>
            <person name="Peng X."/>
        </authorList>
    </citation>
    <scope>NUCLEOTIDE SEQUENCE</scope>
    <source>
        <strain evidence="3">SIG311</strain>
    </source>
</reference>
<evidence type="ECO:0000256" key="1">
    <source>
        <dbReference type="ARBA" id="ARBA00022490"/>
    </source>
</evidence>
<gene>
    <name evidence="3" type="ORF">E7272_08750</name>
</gene>
<comment type="subcellular location">
    <subcellularLocation>
        <location evidence="2">Cytoplasm</location>
    </subcellularLocation>
</comment>
<accession>A0A927YQZ1</accession>
<dbReference type="Pfam" id="PF05979">
    <property type="entry name" value="DUF896"/>
    <property type="match status" value="1"/>
</dbReference>
<dbReference type="PANTHER" id="PTHR37300:SF1">
    <property type="entry name" value="UPF0291 PROTEIN YNZC"/>
    <property type="match status" value="1"/>
</dbReference>
<dbReference type="GO" id="GO:0005737">
    <property type="term" value="C:cytoplasm"/>
    <property type="evidence" value="ECO:0007669"/>
    <property type="project" value="UniProtKB-SubCell"/>
</dbReference>